<name>A0A066Z2B3_9ACTN</name>
<dbReference type="PANTHER" id="PTHR11706:SF33">
    <property type="entry name" value="NATURAL RESISTANCE-ASSOCIATED MACROPHAGE PROTEIN 2"/>
    <property type="match status" value="1"/>
</dbReference>
<feature type="compositionally biased region" description="Low complexity" evidence="6">
    <location>
        <begin position="17"/>
        <end position="30"/>
    </location>
</feature>
<feature type="transmembrane region" description="Helical" evidence="7">
    <location>
        <begin position="398"/>
        <end position="420"/>
    </location>
</feature>
<feature type="region of interest" description="Disordered" evidence="6">
    <location>
        <begin position="1"/>
        <end position="30"/>
    </location>
</feature>
<dbReference type="GO" id="GO:0005886">
    <property type="term" value="C:plasma membrane"/>
    <property type="evidence" value="ECO:0007669"/>
    <property type="project" value="TreeGrafter"/>
</dbReference>
<dbReference type="AlphaFoldDB" id="A0A066Z2B3"/>
<feature type="transmembrane region" description="Helical" evidence="7">
    <location>
        <begin position="203"/>
        <end position="222"/>
    </location>
</feature>
<evidence type="ECO:0000256" key="4">
    <source>
        <dbReference type="ARBA" id="ARBA00022989"/>
    </source>
</evidence>
<keyword evidence="4 7" id="KW-1133">Transmembrane helix</keyword>
<accession>A0A066Z2B3</accession>
<protein>
    <recommendedName>
        <fullName evidence="10">Mn transporter</fullName>
    </recommendedName>
</protein>
<dbReference type="InterPro" id="IPR001046">
    <property type="entry name" value="NRAMP_fam"/>
</dbReference>
<feature type="transmembrane region" description="Helical" evidence="7">
    <location>
        <begin position="101"/>
        <end position="122"/>
    </location>
</feature>
<evidence type="ECO:0000256" key="1">
    <source>
        <dbReference type="ARBA" id="ARBA00004141"/>
    </source>
</evidence>
<keyword evidence="3 7" id="KW-0812">Transmembrane</keyword>
<comment type="caution">
    <text evidence="8">The sequence shown here is derived from an EMBL/GenBank/DDBJ whole genome shotgun (WGS) entry which is preliminary data.</text>
</comment>
<feature type="transmembrane region" description="Helical" evidence="7">
    <location>
        <begin position="242"/>
        <end position="262"/>
    </location>
</feature>
<dbReference type="Proteomes" id="UP000027178">
    <property type="component" value="Unassembled WGS sequence"/>
</dbReference>
<evidence type="ECO:0000256" key="3">
    <source>
        <dbReference type="ARBA" id="ARBA00022692"/>
    </source>
</evidence>
<feature type="transmembrane region" description="Helical" evidence="7">
    <location>
        <begin position="440"/>
        <end position="462"/>
    </location>
</feature>
<dbReference type="HOGENOM" id="CLU_020088_6_1_11"/>
<feature type="transmembrane region" description="Helical" evidence="7">
    <location>
        <begin position="331"/>
        <end position="352"/>
    </location>
</feature>
<evidence type="ECO:0008006" key="10">
    <source>
        <dbReference type="Google" id="ProtNLM"/>
    </source>
</evidence>
<sequence length="468" mass="48174">MNARTDLSAANSAGLQDASTPADTSDTSTPADVTVATLEAASTVSGPVAVPAPRQGRRRGLRRIAALAMIAGPGLVAANAGNDAAGIATYASAGSQFTYGTLFFMVLVTIALVMVQEMAVRLGAYTGKGLGALIREQFSLRLTALAVGCLLLANTGLVVSEFAGIGAAFDLLGIPKWAVVPPAAVLLWALVLFGSYRWAERIFLVMSLAFFAYPIAMILGHPRWGEVGKSLLVPHLQPSSDFILLAVALIGTTVSPYMQFYAAAGVVDRGAKPEEYKLIRADAVLGAVFACLISLTIIVATASAIGGTGPLQSAAEAARALEPVAGPGAELLFAFGLLGASALAGAVVPLSASYAIGEAAGVERSVSRRFRDAPLFLGVFTAQIALGAIVALTPVDVIQLLIGTQVLQGLISPIVLVYLLVLTNRRSLLGEAANSRRYRIAATTVVAGVALMSTILLVQTVLGWCGLA</sequence>
<feature type="transmembrane region" description="Helical" evidence="7">
    <location>
        <begin position="283"/>
        <end position="305"/>
    </location>
</feature>
<dbReference type="GO" id="GO:0005384">
    <property type="term" value="F:manganese ion transmembrane transporter activity"/>
    <property type="evidence" value="ECO:0007669"/>
    <property type="project" value="TreeGrafter"/>
</dbReference>
<dbReference type="eggNOG" id="COG1914">
    <property type="taxonomic scope" value="Bacteria"/>
</dbReference>
<dbReference type="PANTHER" id="PTHR11706">
    <property type="entry name" value="SOLUTE CARRIER PROTEIN FAMILY 11 MEMBER"/>
    <property type="match status" value="1"/>
</dbReference>
<evidence type="ECO:0000256" key="6">
    <source>
        <dbReference type="SAM" id="MobiDB-lite"/>
    </source>
</evidence>
<reference evidence="8 9" key="1">
    <citation type="submission" date="2014-05" db="EMBL/GenBank/DDBJ databases">
        <title>Draft Genome Sequence of Kitasatospora cheerisanensis KCTC 2395.</title>
        <authorList>
            <person name="Nam D.H."/>
        </authorList>
    </citation>
    <scope>NUCLEOTIDE SEQUENCE [LARGE SCALE GENOMIC DNA]</scope>
    <source>
        <strain evidence="8 9">KCTC 2395</strain>
    </source>
</reference>
<organism evidence="8 9">
    <name type="scientific">Kitasatospora cheerisanensis KCTC 2395</name>
    <dbReference type="NCBI Taxonomy" id="1348663"/>
    <lineage>
        <taxon>Bacteria</taxon>
        <taxon>Bacillati</taxon>
        <taxon>Actinomycetota</taxon>
        <taxon>Actinomycetes</taxon>
        <taxon>Kitasatosporales</taxon>
        <taxon>Streptomycetaceae</taxon>
        <taxon>Kitasatospora</taxon>
    </lineage>
</organism>
<feature type="transmembrane region" description="Helical" evidence="7">
    <location>
        <begin position="373"/>
        <end position="392"/>
    </location>
</feature>
<evidence type="ECO:0000256" key="7">
    <source>
        <dbReference type="SAM" id="Phobius"/>
    </source>
</evidence>
<feature type="transmembrane region" description="Helical" evidence="7">
    <location>
        <begin position="64"/>
        <end position="81"/>
    </location>
</feature>
<keyword evidence="9" id="KW-1185">Reference proteome</keyword>
<comment type="subcellular location">
    <subcellularLocation>
        <location evidence="1">Membrane</location>
        <topology evidence="1">Multi-pass membrane protein</topology>
    </subcellularLocation>
</comment>
<dbReference type="PATRIC" id="fig|1348663.4.peg.309"/>
<evidence type="ECO:0000256" key="5">
    <source>
        <dbReference type="ARBA" id="ARBA00023136"/>
    </source>
</evidence>
<evidence type="ECO:0000313" key="8">
    <source>
        <dbReference type="EMBL" id="KDN87918.1"/>
    </source>
</evidence>
<dbReference type="GO" id="GO:0034755">
    <property type="term" value="P:iron ion transmembrane transport"/>
    <property type="evidence" value="ECO:0007669"/>
    <property type="project" value="TreeGrafter"/>
</dbReference>
<keyword evidence="2" id="KW-0813">Transport</keyword>
<dbReference type="RefSeq" id="WP_244305085.1">
    <property type="nucleotide sequence ID" value="NZ_KK853997.1"/>
</dbReference>
<feature type="transmembrane region" description="Helical" evidence="7">
    <location>
        <begin position="177"/>
        <end position="196"/>
    </location>
</feature>
<proteinExistence type="predicted"/>
<gene>
    <name evidence="8" type="ORF">KCH_03310</name>
</gene>
<dbReference type="EMBL" id="JNBY01000014">
    <property type="protein sequence ID" value="KDN87918.1"/>
    <property type="molecule type" value="Genomic_DNA"/>
</dbReference>
<evidence type="ECO:0000313" key="9">
    <source>
        <dbReference type="Proteomes" id="UP000027178"/>
    </source>
</evidence>
<dbReference type="GO" id="GO:0015086">
    <property type="term" value="F:cadmium ion transmembrane transporter activity"/>
    <property type="evidence" value="ECO:0007669"/>
    <property type="project" value="TreeGrafter"/>
</dbReference>
<dbReference type="Pfam" id="PF01566">
    <property type="entry name" value="Nramp"/>
    <property type="match status" value="1"/>
</dbReference>
<evidence type="ECO:0000256" key="2">
    <source>
        <dbReference type="ARBA" id="ARBA00022448"/>
    </source>
</evidence>
<feature type="transmembrane region" description="Helical" evidence="7">
    <location>
        <begin position="142"/>
        <end position="165"/>
    </location>
</feature>
<keyword evidence="5 7" id="KW-0472">Membrane</keyword>